<dbReference type="SMART" id="SM00184">
    <property type="entry name" value="RING"/>
    <property type="match status" value="1"/>
</dbReference>
<feature type="region of interest" description="Disordered" evidence="5">
    <location>
        <begin position="128"/>
        <end position="154"/>
    </location>
</feature>
<keyword evidence="8" id="KW-1185">Reference proteome</keyword>
<dbReference type="InterPro" id="IPR001841">
    <property type="entry name" value="Znf_RING"/>
</dbReference>
<evidence type="ECO:0000256" key="2">
    <source>
        <dbReference type="ARBA" id="ARBA00022771"/>
    </source>
</evidence>
<dbReference type="PANTHER" id="PTHR15710">
    <property type="entry name" value="E3 UBIQUITIN-PROTEIN LIGASE PRAJA"/>
    <property type="match status" value="1"/>
</dbReference>
<dbReference type="OMA" id="PPISEYH"/>
<evidence type="ECO:0000259" key="6">
    <source>
        <dbReference type="PROSITE" id="PS50089"/>
    </source>
</evidence>
<dbReference type="SUPFAM" id="SSF57850">
    <property type="entry name" value="RING/U-box"/>
    <property type="match status" value="1"/>
</dbReference>
<dbReference type="RefSeq" id="XP_020430433.1">
    <property type="nucleotide sequence ID" value="XM_020579758.1"/>
</dbReference>
<dbReference type="InterPro" id="IPR013083">
    <property type="entry name" value="Znf_RING/FYVE/PHD"/>
</dbReference>
<dbReference type="STRING" id="670386.D3BK78"/>
<evidence type="ECO:0000256" key="5">
    <source>
        <dbReference type="SAM" id="MobiDB-lite"/>
    </source>
</evidence>
<evidence type="ECO:0000256" key="4">
    <source>
        <dbReference type="PROSITE-ProRule" id="PRU00175"/>
    </source>
</evidence>
<dbReference type="Pfam" id="PF13639">
    <property type="entry name" value="zf-RING_2"/>
    <property type="match status" value="1"/>
</dbReference>
<comment type="caution">
    <text evidence="7">The sequence shown here is derived from an EMBL/GenBank/DDBJ whole genome shotgun (WGS) entry which is preliminary data.</text>
</comment>
<evidence type="ECO:0000256" key="1">
    <source>
        <dbReference type="ARBA" id="ARBA00022723"/>
    </source>
</evidence>
<keyword evidence="1" id="KW-0479">Metal-binding</keyword>
<dbReference type="Proteomes" id="UP000001396">
    <property type="component" value="Unassembled WGS sequence"/>
</dbReference>
<dbReference type="InParanoid" id="D3BK78"/>
<sequence length="154" mass="18252">MSDQNVHNIVNGIRFIGEDDHEELDIERIKFIMKHTPTPPISEYQFQELTEEVIITKRNKERIGDCTICVNEFPLDTEAIKLPCKHYYHFDCITQWLKMHSNCPNCRTQLPTNNSEYDAYSRILAEHEKKEREGINEDEDRSMRRQTKNSGMFS</sequence>
<evidence type="ECO:0000313" key="7">
    <source>
        <dbReference type="EMBL" id="EFA78308.1"/>
    </source>
</evidence>
<dbReference type="GeneID" id="31364435"/>
<proteinExistence type="predicted"/>
<reference evidence="7 8" key="1">
    <citation type="journal article" date="2011" name="Genome Res.">
        <title>Phylogeny-wide analysis of social amoeba genomes highlights ancient origins for complex intercellular communication.</title>
        <authorList>
            <person name="Heidel A.J."/>
            <person name="Lawal H.M."/>
            <person name="Felder M."/>
            <person name="Schilde C."/>
            <person name="Helps N.R."/>
            <person name="Tunggal B."/>
            <person name="Rivero F."/>
            <person name="John U."/>
            <person name="Schleicher M."/>
            <person name="Eichinger L."/>
            <person name="Platzer M."/>
            <person name="Noegel A.A."/>
            <person name="Schaap P."/>
            <person name="Gloeckner G."/>
        </authorList>
    </citation>
    <scope>NUCLEOTIDE SEQUENCE [LARGE SCALE GENOMIC DNA]</scope>
    <source>
        <strain evidence="8">ATCC 26659 / Pp 5 / PN500</strain>
    </source>
</reference>
<dbReference type="PANTHER" id="PTHR15710:SF234">
    <property type="entry name" value="RING-TYPE DOMAIN-CONTAINING PROTEIN"/>
    <property type="match status" value="1"/>
</dbReference>
<accession>D3BK78</accession>
<keyword evidence="2 4" id="KW-0863">Zinc-finger</keyword>
<organism evidence="7 8">
    <name type="scientific">Heterostelium pallidum (strain ATCC 26659 / Pp 5 / PN500)</name>
    <name type="common">Cellular slime mold</name>
    <name type="synonym">Polysphondylium pallidum</name>
    <dbReference type="NCBI Taxonomy" id="670386"/>
    <lineage>
        <taxon>Eukaryota</taxon>
        <taxon>Amoebozoa</taxon>
        <taxon>Evosea</taxon>
        <taxon>Eumycetozoa</taxon>
        <taxon>Dictyostelia</taxon>
        <taxon>Acytosteliales</taxon>
        <taxon>Acytosteliaceae</taxon>
        <taxon>Heterostelium</taxon>
    </lineage>
</organism>
<gene>
    <name evidence="7" type="ORF">PPL_08959</name>
</gene>
<protein>
    <recommendedName>
        <fullName evidence="6">RING-type domain-containing protein</fullName>
    </recommendedName>
</protein>
<dbReference type="AlphaFoldDB" id="D3BK78"/>
<feature type="domain" description="RING-type" evidence="6">
    <location>
        <begin position="66"/>
        <end position="107"/>
    </location>
</feature>
<evidence type="ECO:0000313" key="8">
    <source>
        <dbReference type="Proteomes" id="UP000001396"/>
    </source>
</evidence>
<evidence type="ECO:0000256" key="3">
    <source>
        <dbReference type="ARBA" id="ARBA00022833"/>
    </source>
</evidence>
<dbReference type="PROSITE" id="PS50089">
    <property type="entry name" value="ZF_RING_2"/>
    <property type="match status" value="1"/>
</dbReference>
<dbReference type="GO" id="GO:0008270">
    <property type="term" value="F:zinc ion binding"/>
    <property type="evidence" value="ECO:0007669"/>
    <property type="project" value="UniProtKB-KW"/>
</dbReference>
<name>D3BK78_HETP5</name>
<dbReference type="Gene3D" id="3.30.40.10">
    <property type="entry name" value="Zinc/RING finger domain, C3HC4 (zinc finger)"/>
    <property type="match status" value="1"/>
</dbReference>
<dbReference type="EMBL" id="ADBJ01000038">
    <property type="protein sequence ID" value="EFA78308.1"/>
    <property type="molecule type" value="Genomic_DNA"/>
</dbReference>
<keyword evidence="3" id="KW-0862">Zinc</keyword>